<comment type="caution">
    <text evidence="7">The sequence shown here is derived from an EMBL/GenBank/DDBJ whole genome shotgun (WGS) entry which is preliminary data.</text>
</comment>
<dbReference type="Pfam" id="PF06271">
    <property type="entry name" value="RDD"/>
    <property type="match status" value="1"/>
</dbReference>
<keyword evidence="8" id="KW-1185">Reference proteome</keyword>
<sequence length="315" mass="35537">MVAPRAAPKTPPILDDTLSFDAQGKYQRRVTYITTPEGVRLPFITATFAERLGAFILDYLIIIAAPVALILLFFILPFEQVDWKRAKGLGDILMILFFMAMFFVRTGYFMAFEMGPRAATPGKRVLKIRVIAHDGGHLTPVMVITRNMLREVEFYLPLTLMGMTMQGGGWVALSAFLWTLVLALLPLFNRDQARLGDFLGGTRVVHMPRQSLGIDLADTEADRRSGIIFTRVQIEAYGEKELGVLEEVLRERRPATLAAVATRIKTRIGWDDPKNAADVPTDEAFLRAFYAALRAHLESRMLLGKRRKDKHDEVR</sequence>
<organism evidence="7 8">
    <name type="scientific">Asticcacaulis machinosus</name>
    <dbReference type="NCBI Taxonomy" id="2984211"/>
    <lineage>
        <taxon>Bacteria</taxon>
        <taxon>Pseudomonadati</taxon>
        <taxon>Pseudomonadota</taxon>
        <taxon>Alphaproteobacteria</taxon>
        <taxon>Caulobacterales</taxon>
        <taxon>Caulobacteraceae</taxon>
        <taxon>Asticcacaulis</taxon>
    </lineage>
</organism>
<evidence type="ECO:0000313" key="8">
    <source>
        <dbReference type="Proteomes" id="UP001218579"/>
    </source>
</evidence>
<feature type="transmembrane region" description="Helical" evidence="5">
    <location>
        <begin position="167"/>
        <end position="188"/>
    </location>
</feature>
<gene>
    <name evidence="7" type="ORF">PQU98_10670</name>
</gene>
<evidence type="ECO:0000259" key="6">
    <source>
        <dbReference type="Pfam" id="PF06271"/>
    </source>
</evidence>
<proteinExistence type="predicted"/>
<dbReference type="PANTHER" id="PTHR38480">
    <property type="entry name" value="SLR0254 PROTEIN"/>
    <property type="match status" value="1"/>
</dbReference>
<evidence type="ECO:0000256" key="1">
    <source>
        <dbReference type="ARBA" id="ARBA00004141"/>
    </source>
</evidence>
<keyword evidence="2 5" id="KW-0812">Transmembrane</keyword>
<feature type="domain" description="RDD" evidence="6">
    <location>
        <begin position="46"/>
        <end position="200"/>
    </location>
</feature>
<dbReference type="RefSeq" id="WP_272744929.1">
    <property type="nucleotide sequence ID" value="NZ_JAQQKV010000002.1"/>
</dbReference>
<dbReference type="PANTHER" id="PTHR38480:SF1">
    <property type="entry name" value="SLR0254 PROTEIN"/>
    <property type="match status" value="1"/>
</dbReference>
<evidence type="ECO:0000313" key="7">
    <source>
        <dbReference type="EMBL" id="MDC7676596.1"/>
    </source>
</evidence>
<dbReference type="InterPro" id="IPR010432">
    <property type="entry name" value="RDD"/>
</dbReference>
<reference evidence="7 8" key="1">
    <citation type="submission" date="2023-01" db="EMBL/GenBank/DDBJ databases">
        <title>Novel species of the genus Asticcacaulis isolated from rivers.</title>
        <authorList>
            <person name="Lu H."/>
        </authorList>
    </citation>
    <scope>NUCLEOTIDE SEQUENCE [LARGE SCALE GENOMIC DNA]</scope>
    <source>
        <strain evidence="7 8">LKC15W</strain>
    </source>
</reference>
<evidence type="ECO:0000256" key="5">
    <source>
        <dbReference type="SAM" id="Phobius"/>
    </source>
</evidence>
<keyword evidence="3 5" id="KW-1133">Transmembrane helix</keyword>
<evidence type="ECO:0000256" key="2">
    <source>
        <dbReference type="ARBA" id="ARBA00022692"/>
    </source>
</evidence>
<keyword evidence="4 5" id="KW-0472">Membrane</keyword>
<dbReference type="EMBL" id="JAQQKV010000002">
    <property type="protein sequence ID" value="MDC7676596.1"/>
    <property type="molecule type" value="Genomic_DNA"/>
</dbReference>
<evidence type="ECO:0000256" key="3">
    <source>
        <dbReference type="ARBA" id="ARBA00022989"/>
    </source>
</evidence>
<feature type="transmembrane region" description="Helical" evidence="5">
    <location>
        <begin position="88"/>
        <end position="111"/>
    </location>
</feature>
<accession>A0ABT5HK31</accession>
<protein>
    <submittedName>
        <fullName evidence="7">RDD family protein</fullName>
    </submittedName>
</protein>
<name>A0ABT5HK31_9CAUL</name>
<dbReference type="Proteomes" id="UP001218579">
    <property type="component" value="Unassembled WGS sequence"/>
</dbReference>
<comment type="subcellular location">
    <subcellularLocation>
        <location evidence="1">Membrane</location>
        <topology evidence="1">Multi-pass membrane protein</topology>
    </subcellularLocation>
</comment>
<evidence type="ECO:0000256" key="4">
    <source>
        <dbReference type="ARBA" id="ARBA00023136"/>
    </source>
</evidence>
<feature type="transmembrane region" description="Helical" evidence="5">
    <location>
        <begin position="52"/>
        <end position="76"/>
    </location>
</feature>